<name>A0A381RE91_9ZZZZ</name>
<keyword evidence="6" id="KW-0812">Transmembrane</keyword>
<protein>
    <recommendedName>
        <fullName evidence="10">TonB C-terminal domain-containing protein</fullName>
    </recommendedName>
</protein>
<accession>A0A381RE91</accession>
<sequence>VGFVILGMLVAAFSCGGERKIEQPIPLLDEMTIDYPLSLWDQAIEGETLLRVLVTEGGSVDSVEIFKSSGYSAFDSAAVAGAIDLRFNPATQDGESIEVWVTLPVQFSKHPSPDNKN</sequence>
<evidence type="ECO:0000256" key="1">
    <source>
        <dbReference type="ARBA" id="ARBA00004383"/>
    </source>
</evidence>
<keyword evidence="3" id="KW-0813">Transport</keyword>
<keyword evidence="5" id="KW-0997">Cell inner membrane</keyword>
<gene>
    <name evidence="11" type="ORF">METZ01_LOCUS42063</name>
</gene>
<dbReference type="GO" id="GO:0055085">
    <property type="term" value="P:transmembrane transport"/>
    <property type="evidence" value="ECO:0007669"/>
    <property type="project" value="InterPro"/>
</dbReference>
<dbReference type="PANTHER" id="PTHR33446:SF2">
    <property type="entry name" value="PROTEIN TONB"/>
    <property type="match status" value="1"/>
</dbReference>
<evidence type="ECO:0000256" key="6">
    <source>
        <dbReference type="ARBA" id="ARBA00022692"/>
    </source>
</evidence>
<evidence type="ECO:0000256" key="5">
    <source>
        <dbReference type="ARBA" id="ARBA00022519"/>
    </source>
</evidence>
<dbReference type="AlphaFoldDB" id="A0A381RE91"/>
<dbReference type="GO" id="GO:0098797">
    <property type="term" value="C:plasma membrane protein complex"/>
    <property type="evidence" value="ECO:0007669"/>
    <property type="project" value="TreeGrafter"/>
</dbReference>
<evidence type="ECO:0000313" key="11">
    <source>
        <dbReference type="EMBL" id="SUZ89209.1"/>
    </source>
</evidence>
<evidence type="ECO:0000256" key="3">
    <source>
        <dbReference type="ARBA" id="ARBA00022448"/>
    </source>
</evidence>
<evidence type="ECO:0000256" key="4">
    <source>
        <dbReference type="ARBA" id="ARBA00022475"/>
    </source>
</evidence>
<keyword evidence="4" id="KW-1003">Cell membrane</keyword>
<comment type="similarity">
    <text evidence="2">Belongs to the TonB family.</text>
</comment>
<dbReference type="InterPro" id="IPR051045">
    <property type="entry name" value="TonB-dependent_transducer"/>
</dbReference>
<feature type="non-terminal residue" evidence="11">
    <location>
        <position position="1"/>
    </location>
</feature>
<evidence type="ECO:0000256" key="7">
    <source>
        <dbReference type="ARBA" id="ARBA00022927"/>
    </source>
</evidence>
<dbReference type="Pfam" id="PF03544">
    <property type="entry name" value="TonB_C"/>
    <property type="match status" value="1"/>
</dbReference>
<feature type="domain" description="TonB C-terminal" evidence="10">
    <location>
        <begin position="20"/>
        <end position="114"/>
    </location>
</feature>
<keyword evidence="8" id="KW-1133">Transmembrane helix</keyword>
<dbReference type="Gene3D" id="3.30.1150.10">
    <property type="match status" value="1"/>
</dbReference>
<keyword evidence="9" id="KW-0472">Membrane</keyword>
<evidence type="ECO:0000259" key="10">
    <source>
        <dbReference type="PROSITE" id="PS52015"/>
    </source>
</evidence>
<proteinExistence type="inferred from homology"/>
<dbReference type="SUPFAM" id="SSF74653">
    <property type="entry name" value="TolA/TonB C-terminal domain"/>
    <property type="match status" value="1"/>
</dbReference>
<comment type="subcellular location">
    <subcellularLocation>
        <location evidence="1">Cell inner membrane</location>
        <topology evidence="1">Single-pass membrane protein</topology>
        <orientation evidence="1">Periplasmic side</orientation>
    </subcellularLocation>
</comment>
<dbReference type="GO" id="GO:0031992">
    <property type="term" value="F:energy transducer activity"/>
    <property type="evidence" value="ECO:0007669"/>
    <property type="project" value="TreeGrafter"/>
</dbReference>
<evidence type="ECO:0000256" key="2">
    <source>
        <dbReference type="ARBA" id="ARBA00006555"/>
    </source>
</evidence>
<dbReference type="InterPro" id="IPR037682">
    <property type="entry name" value="TonB_C"/>
</dbReference>
<dbReference type="EMBL" id="UINC01001809">
    <property type="protein sequence ID" value="SUZ89209.1"/>
    <property type="molecule type" value="Genomic_DNA"/>
</dbReference>
<dbReference type="PROSITE" id="PS52015">
    <property type="entry name" value="TONB_CTD"/>
    <property type="match status" value="1"/>
</dbReference>
<evidence type="ECO:0000256" key="9">
    <source>
        <dbReference type="ARBA" id="ARBA00023136"/>
    </source>
</evidence>
<organism evidence="11">
    <name type="scientific">marine metagenome</name>
    <dbReference type="NCBI Taxonomy" id="408172"/>
    <lineage>
        <taxon>unclassified sequences</taxon>
        <taxon>metagenomes</taxon>
        <taxon>ecological metagenomes</taxon>
    </lineage>
</organism>
<dbReference type="PANTHER" id="PTHR33446">
    <property type="entry name" value="PROTEIN TONB-RELATED"/>
    <property type="match status" value="1"/>
</dbReference>
<evidence type="ECO:0000256" key="8">
    <source>
        <dbReference type="ARBA" id="ARBA00022989"/>
    </source>
</evidence>
<keyword evidence="7" id="KW-0653">Protein transport</keyword>
<dbReference type="NCBIfam" id="TIGR01352">
    <property type="entry name" value="tonB_Cterm"/>
    <property type="match status" value="1"/>
</dbReference>
<dbReference type="InterPro" id="IPR006260">
    <property type="entry name" value="TonB/TolA_C"/>
</dbReference>
<reference evidence="11" key="1">
    <citation type="submission" date="2018-05" db="EMBL/GenBank/DDBJ databases">
        <authorList>
            <person name="Lanie J.A."/>
            <person name="Ng W.-L."/>
            <person name="Kazmierczak K.M."/>
            <person name="Andrzejewski T.M."/>
            <person name="Davidsen T.M."/>
            <person name="Wayne K.J."/>
            <person name="Tettelin H."/>
            <person name="Glass J.I."/>
            <person name="Rusch D."/>
            <person name="Podicherti R."/>
            <person name="Tsui H.-C.T."/>
            <person name="Winkler M.E."/>
        </authorList>
    </citation>
    <scope>NUCLEOTIDE SEQUENCE</scope>
</reference>
<dbReference type="GO" id="GO:0015031">
    <property type="term" value="P:protein transport"/>
    <property type="evidence" value="ECO:0007669"/>
    <property type="project" value="UniProtKB-KW"/>
</dbReference>